<reference evidence="2" key="1">
    <citation type="submission" date="2024-04" db="EMBL/GenBank/DDBJ databases">
        <title>Salinicola lusitanus LLJ914,a marine bacterium isolated from the Okinawa Trough.</title>
        <authorList>
            <person name="Li J."/>
        </authorList>
    </citation>
    <scope>NUCLEOTIDE SEQUENCE [LARGE SCALE GENOMIC DNA]</scope>
</reference>
<proteinExistence type="predicted"/>
<organism evidence="1 2">
    <name type="scientific">Mugilogobius chulae</name>
    <name type="common">yellowstripe goby</name>
    <dbReference type="NCBI Taxonomy" id="88201"/>
    <lineage>
        <taxon>Eukaryota</taxon>
        <taxon>Metazoa</taxon>
        <taxon>Chordata</taxon>
        <taxon>Craniata</taxon>
        <taxon>Vertebrata</taxon>
        <taxon>Euteleostomi</taxon>
        <taxon>Actinopterygii</taxon>
        <taxon>Neopterygii</taxon>
        <taxon>Teleostei</taxon>
        <taxon>Neoteleostei</taxon>
        <taxon>Acanthomorphata</taxon>
        <taxon>Gobiaria</taxon>
        <taxon>Gobiiformes</taxon>
        <taxon>Gobioidei</taxon>
        <taxon>Gobiidae</taxon>
        <taxon>Gobionellinae</taxon>
        <taxon>Mugilogobius</taxon>
    </lineage>
</organism>
<evidence type="ECO:0000313" key="1">
    <source>
        <dbReference type="EMBL" id="KAK7880154.1"/>
    </source>
</evidence>
<gene>
    <name evidence="1" type="ORF">WMY93_033177</name>
</gene>
<keyword evidence="2" id="KW-1185">Reference proteome</keyword>
<evidence type="ECO:0000313" key="2">
    <source>
        <dbReference type="Proteomes" id="UP001460270"/>
    </source>
</evidence>
<dbReference type="EMBL" id="JBBPFD010000136">
    <property type="protein sequence ID" value="KAK7880154.1"/>
    <property type="molecule type" value="Genomic_DNA"/>
</dbReference>
<name>A0AAW0MKW1_9GOBI</name>
<protein>
    <recommendedName>
        <fullName evidence="3">UPAR/Ly6 domain-containing protein</fullName>
    </recommendedName>
</protein>
<dbReference type="Proteomes" id="UP001460270">
    <property type="component" value="Unassembled WGS sequence"/>
</dbReference>
<sequence>MFFSVSVDFGIVYTCFTEIQCNGTDVICCHGNLCNTKTTPTNSTLTLAPPTNNTLAPPTNTTLTLAPPTNTTRTQAPPTNTTLTLAPPTNTALTPLQCYNCFSFNPECPVVTCDAGMICGKVDDRPRRDLSPYSVNVNQCLEASQVLIQCDQFRAFGCR</sequence>
<evidence type="ECO:0008006" key="3">
    <source>
        <dbReference type="Google" id="ProtNLM"/>
    </source>
</evidence>
<dbReference type="AlphaFoldDB" id="A0AAW0MKW1"/>
<accession>A0AAW0MKW1</accession>
<comment type="caution">
    <text evidence="1">The sequence shown here is derived from an EMBL/GenBank/DDBJ whole genome shotgun (WGS) entry which is preliminary data.</text>
</comment>